<evidence type="ECO:0000259" key="9">
    <source>
        <dbReference type="PROSITE" id="PS51669"/>
    </source>
</evidence>
<comment type="caution">
    <text evidence="10">The sequence shown here is derived from an EMBL/GenBank/DDBJ whole genome shotgun (WGS) entry which is preliminary data.</text>
</comment>
<evidence type="ECO:0000256" key="2">
    <source>
        <dbReference type="ARBA" id="ARBA00004196"/>
    </source>
</evidence>
<dbReference type="RefSeq" id="WP_183717715.1">
    <property type="nucleotide sequence ID" value="NZ_JACHGO010000001.1"/>
</dbReference>
<dbReference type="EMBL" id="JACHGO010000001">
    <property type="protein sequence ID" value="MBB5142343.1"/>
    <property type="molecule type" value="Genomic_DNA"/>
</dbReference>
<dbReference type="PANTHER" id="PTHR43598">
    <property type="entry name" value="TUNGSTEN-CONTAINING FORMYLMETHANOFURAN DEHYDROGENASE 2 SUBUNIT B"/>
    <property type="match status" value="1"/>
</dbReference>
<organism evidence="10 11">
    <name type="scientific">Desulfovibrio intestinalis</name>
    <dbReference type="NCBI Taxonomy" id="58621"/>
    <lineage>
        <taxon>Bacteria</taxon>
        <taxon>Pseudomonadati</taxon>
        <taxon>Thermodesulfobacteriota</taxon>
        <taxon>Desulfovibrionia</taxon>
        <taxon>Desulfovibrionales</taxon>
        <taxon>Desulfovibrionaceae</taxon>
        <taxon>Desulfovibrio</taxon>
    </lineage>
</organism>
<dbReference type="Gene3D" id="3.40.50.740">
    <property type="match status" value="1"/>
</dbReference>
<dbReference type="GO" id="GO:0009061">
    <property type="term" value="P:anaerobic respiration"/>
    <property type="evidence" value="ECO:0007669"/>
    <property type="project" value="TreeGrafter"/>
</dbReference>
<dbReference type="Gene3D" id="2.20.25.90">
    <property type="entry name" value="ADC-like domains"/>
    <property type="match status" value="1"/>
</dbReference>
<accession>A0A7W8BYJ3</accession>
<name>A0A7W8BYJ3_9BACT</name>
<protein>
    <submittedName>
        <fullName evidence="10">Formate dehydrogenase major subunit</fullName>
        <ecNumber evidence="10">1.17.1.9</ecNumber>
    </submittedName>
</protein>
<dbReference type="InterPro" id="IPR006963">
    <property type="entry name" value="Mopterin_OxRdtase_4Fe-4S_dom"/>
</dbReference>
<evidence type="ECO:0000256" key="7">
    <source>
        <dbReference type="ARBA" id="ARBA00023004"/>
    </source>
</evidence>
<evidence type="ECO:0000256" key="6">
    <source>
        <dbReference type="ARBA" id="ARBA00023002"/>
    </source>
</evidence>
<comment type="cofactor">
    <cofactor evidence="1">
        <name>[4Fe-4S] cluster</name>
        <dbReference type="ChEBI" id="CHEBI:49883"/>
    </cofactor>
</comment>
<comment type="subcellular location">
    <subcellularLocation>
        <location evidence="2">Cell envelope</location>
    </subcellularLocation>
</comment>
<dbReference type="Pfam" id="PF04879">
    <property type="entry name" value="Molybdop_Fe4S4"/>
    <property type="match status" value="1"/>
</dbReference>
<dbReference type="GO" id="GO:0030313">
    <property type="term" value="C:cell envelope"/>
    <property type="evidence" value="ECO:0007669"/>
    <property type="project" value="UniProtKB-SubCell"/>
</dbReference>
<keyword evidence="6 10" id="KW-0560">Oxidoreductase</keyword>
<evidence type="ECO:0000313" key="10">
    <source>
        <dbReference type="EMBL" id="MBB5142343.1"/>
    </source>
</evidence>
<evidence type="ECO:0000256" key="1">
    <source>
        <dbReference type="ARBA" id="ARBA00001966"/>
    </source>
</evidence>
<evidence type="ECO:0000256" key="5">
    <source>
        <dbReference type="ARBA" id="ARBA00022723"/>
    </source>
</evidence>
<dbReference type="GO" id="GO:0009055">
    <property type="term" value="F:electron transfer activity"/>
    <property type="evidence" value="ECO:0007669"/>
    <property type="project" value="TreeGrafter"/>
</dbReference>
<reference evidence="10 11" key="1">
    <citation type="submission" date="2020-08" db="EMBL/GenBank/DDBJ databases">
        <title>Genomic Encyclopedia of Type Strains, Phase IV (KMG-IV): sequencing the most valuable type-strain genomes for metagenomic binning, comparative biology and taxonomic classification.</title>
        <authorList>
            <person name="Goeker M."/>
        </authorList>
    </citation>
    <scope>NUCLEOTIDE SEQUENCE [LARGE SCALE GENOMIC DNA]</scope>
    <source>
        <strain evidence="10 11">DSM 11275</strain>
    </source>
</reference>
<dbReference type="GO" id="GO:0051539">
    <property type="term" value="F:4 iron, 4 sulfur cluster binding"/>
    <property type="evidence" value="ECO:0007669"/>
    <property type="project" value="UniProtKB-KW"/>
</dbReference>
<dbReference type="GO" id="GO:0008863">
    <property type="term" value="F:formate dehydrogenase (NAD+) activity"/>
    <property type="evidence" value="ECO:0007669"/>
    <property type="project" value="UniProtKB-EC"/>
</dbReference>
<sequence length="168" mass="18794">MSHHKEPFSPRTAVCHSRYRDAEKHHSVCLYCAIGCSLNIYKYKGDVVGIEGDDESPVNRGRLCPKGSNTLQVVRSPHRVATVRYRAPYSSQWEDRPMDWAMDRIAQLMKVSREAGFQEKNAAGMTVNTCHSIASLGGSASDNEENYLMKKLFTGGLGMLDVENQARL</sequence>
<dbReference type="EC" id="1.17.1.9" evidence="10"/>
<dbReference type="SUPFAM" id="SSF53706">
    <property type="entry name" value="Formate dehydrogenase/DMSO reductase, domains 1-3"/>
    <property type="match status" value="1"/>
</dbReference>
<feature type="domain" description="4Fe-4S Mo/W bis-MGD-type" evidence="9">
    <location>
        <begin position="22"/>
        <end position="78"/>
    </location>
</feature>
<keyword evidence="8" id="KW-0411">Iron-sulfur</keyword>
<evidence type="ECO:0000256" key="4">
    <source>
        <dbReference type="ARBA" id="ARBA00022485"/>
    </source>
</evidence>
<comment type="similarity">
    <text evidence="3">Belongs to the prokaryotic molybdopterin-containing oxidoreductase family.</text>
</comment>
<dbReference type="SMART" id="SM00926">
    <property type="entry name" value="Molybdop_Fe4S4"/>
    <property type="match status" value="1"/>
</dbReference>
<evidence type="ECO:0000256" key="8">
    <source>
        <dbReference type="ARBA" id="ARBA00023014"/>
    </source>
</evidence>
<keyword evidence="5" id="KW-0479">Metal-binding</keyword>
<dbReference type="PANTHER" id="PTHR43598:SF1">
    <property type="entry name" value="FORMATE DEHYDROGENASE-O MAJOR SUBUNIT"/>
    <property type="match status" value="1"/>
</dbReference>
<proteinExistence type="inferred from homology"/>
<keyword evidence="7" id="KW-0408">Iron</keyword>
<dbReference type="GO" id="GO:0030151">
    <property type="term" value="F:molybdenum ion binding"/>
    <property type="evidence" value="ECO:0007669"/>
    <property type="project" value="TreeGrafter"/>
</dbReference>
<dbReference type="PROSITE" id="PS51669">
    <property type="entry name" value="4FE4S_MOW_BIS_MGD"/>
    <property type="match status" value="1"/>
</dbReference>
<evidence type="ECO:0000256" key="3">
    <source>
        <dbReference type="ARBA" id="ARBA00010312"/>
    </source>
</evidence>
<dbReference type="AlphaFoldDB" id="A0A7W8BYJ3"/>
<keyword evidence="4" id="KW-0004">4Fe-4S</keyword>
<evidence type="ECO:0000313" key="11">
    <source>
        <dbReference type="Proteomes" id="UP000539075"/>
    </source>
</evidence>
<dbReference type="Proteomes" id="UP000539075">
    <property type="component" value="Unassembled WGS sequence"/>
</dbReference>
<keyword evidence="11" id="KW-1185">Reference proteome</keyword>
<gene>
    <name evidence="10" type="ORF">HNQ38_000406</name>
</gene>